<dbReference type="SUPFAM" id="SSF75011">
    <property type="entry name" value="3-carboxy-cis,cis-mucoante lactonizing enzyme"/>
    <property type="match status" value="1"/>
</dbReference>
<dbReference type="Proteomes" id="UP001500433">
    <property type="component" value="Unassembled WGS sequence"/>
</dbReference>
<dbReference type="NCBIfam" id="TIGR04183">
    <property type="entry name" value="Por_Secre_tail"/>
    <property type="match status" value="1"/>
</dbReference>
<dbReference type="RefSeq" id="WP_345273003.1">
    <property type="nucleotide sequence ID" value="NZ_BAABJH010000001.1"/>
</dbReference>
<evidence type="ECO:0000256" key="2">
    <source>
        <dbReference type="SAM" id="SignalP"/>
    </source>
</evidence>
<organism evidence="4 5">
    <name type="scientific">Flaviramulus aquimarinus</name>
    <dbReference type="NCBI Taxonomy" id="1170456"/>
    <lineage>
        <taxon>Bacteria</taxon>
        <taxon>Pseudomonadati</taxon>
        <taxon>Bacteroidota</taxon>
        <taxon>Flavobacteriia</taxon>
        <taxon>Flavobacteriales</taxon>
        <taxon>Flavobacteriaceae</taxon>
        <taxon>Flaviramulus</taxon>
    </lineage>
</organism>
<dbReference type="SUPFAM" id="SSF63825">
    <property type="entry name" value="YWTD domain"/>
    <property type="match status" value="1"/>
</dbReference>
<feature type="chain" id="PRO_5046848375" description="Secretion system C-terminal sorting domain-containing protein" evidence="2">
    <location>
        <begin position="19"/>
        <end position="519"/>
    </location>
</feature>
<protein>
    <recommendedName>
        <fullName evidence="3">Secretion system C-terminal sorting domain-containing protein</fullName>
    </recommendedName>
</protein>
<keyword evidence="5" id="KW-1185">Reference proteome</keyword>
<evidence type="ECO:0000313" key="5">
    <source>
        <dbReference type="Proteomes" id="UP001500433"/>
    </source>
</evidence>
<evidence type="ECO:0000256" key="1">
    <source>
        <dbReference type="ARBA" id="ARBA00022729"/>
    </source>
</evidence>
<comment type="caution">
    <text evidence="4">The sequence shown here is derived from an EMBL/GenBank/DDBJ whole genome shotgun (WGS) entry which is preliminary data.</text>
</comment>
<sequence>MKNRLLLLLTLIPFLAMGQITELVDINSGVEDSSPSDFFVDASSRLFFQADNGTDGNELYVYDGSNATLIDINTAGSSNSNPRYFIEFNNKIYFRASDDANKTELWVTDGTSGNTYLIADINTSGPSSPNHLFVFNGELYFTVLDGPSLQIWALNGETPVKFTTNNSGGFASHSYPHVTATGVYMRVNDGNGNELSFFNGTGNSTEILDIRPGGDAGMLVSSDRENIELLGNKLFFEADSSGSDDELWVSDGTAIGTFQVGFTNPSGSGDPDYFEVHQGDMFFASEDANGYQLWKSDGTVIGTVLVSDMNSGGNGAVKNLFSDGTNLYFSATNGTDGEELWKYDGTTTSMLKDINVSGDSSPSNFMSLNGLVYFSANDGTGVKLWMTDGTNGGTVSVASLFGSGEDPTDVDELIIRDSKLIFSGTGANGNELFSFNPATLSTKANVASIVSVFPNPTSDYIQVSKEVLNFPYTIYNMTGKTVKEGTITSERIDLKLTSGLYVFKVKTELSTVTKKIIIK</sequence>
<evidence type="ECO:0000259" key="3">
    <source>
        <dbReference type="Pfam" id="PF18962"/>
    </source>
</evidence>
<dbReference type="InterPro" id="IPR026444">
    <property type="entry name" value="Secre_tail"/>
</dbReference>
<accession>A0ABP9EYE1</accession>
<evidence type="ECO:0000313" key="4">
    <source>
        <dbReference type="EMBL" id="GAA4888603.1"/>
    </source>
</evidence>
<gene>
    <name evidence="4" type="ORF">GCM10023311_10680</name>
</gene>
<proteinExistence type="predicted"/>
<feature type="signal peptide" evidence="2">
    <location>
        <begin position="1"/>
        <end position="18"/>
    </location>
</feature>
<feature type="domain" description="Secretion system C-terminal sorting" evidence="3">
    <location>
        <begin position="452"/>
        <end position="518"/>
    </location>
</feature>
<name>A0ABP9EYE1_9FLAO</name>
<dbReference type="EMBL" id="BAABJH010000001">
    <property type="protein sequence ID" value="GAA4888603.1"/>
    <property type="molecule type" value="Genomic_DNA"/>
</dbReference>
<dbReference type="Pfam" id="PF18962">
    <property type="entry name" value="Por_Secre_tail"/>
    <property type="match status" value="1"/>
</dbReference>
<keyword evidence="1 2" id="KW-0732">Signal</keyword>
<reference evidence="5" key="1">
    <citation type="journal article" date="2019" name="Int. J. Syst. Evol. Microbiol.">
        <title>The Global Catalogue of Microorganisms (GCM) 10K type strain sequencing project: providing services to taxonomists for standard genome sequencing and annotation.</title>
        <authorList>
            <consortium name="The Broad Institute Genomics Platform"/>
            <consortium name="The Broad Institute Genome Sequencing Center for Infectious Disease"/>
            <person name="Wu L."/>
            <person name="Ma J."/>
        </authorList>
    </citation>
    <scope>NUCLEOTIDE SEQUENCE [LARGE SCALE GENOMIC DNA]</scope>
    <source>
        <strain evidence="5">JCM 18274</strain>
    </source>
</reference>